<gene>
    <name evidence="5" type="ORF">ABVT11_17500</name>
</gene>
<dbReference type="Pfam" id="PF05157">
    <property type="entry name" value="MshEN"/>
    <property type="match status" value="1"/>
</dbReference>
<dbReference type="Pfam" id="PF00437">
    <property type="entry name" value="T2SSE"/>
    <property type="match status" value="1"/>
</dbReference>
<dbReference type="InterPro" id="IPR007831">
    <property type="entry name" value="T2SS_GspE_N"/>
</dbReference>
<dbReference type="SMART" id="SM00382">
    <property type="entry name" value="AAA"/>
    <property type="match status" value="1"/>
</dbReference>
<dbReference type="InterPro" id="IPR027417">
    <property type="entry name" value="P-loop_NTPase"/>
</dbReference>
<keyword evidence="6" id="KW-1185">Reference proteome</keyword>
<dbReference type="PANTHER" id="PTHR30258:SF2">
    <property type="entry name" value="COMG OPERON PROTEIN 1"/>
    <property type="match status" value="1"/>
</dbReference>
<evidence type="ECO:0000259" key="4">
    <source>
        <dbReference type="PROSITE" id="PS00662"/>
    </source>
</evidence>
<dbReference type="Proteomes" id="UP001548590">
    <property type="component" value="Unassembled WGS sequence"/>
</dbReference>
<sequence length="555" mass="61220">MSRGLITADQLRIALHEQKHSGDILGRHLVRLGFLSEQSLRSVLAASLDLPEADLTHFTPDPAAITCVPEQLARRHRMLPLHFEHDKTALVLAVADPEDVVALDGLRSILPARTRLEVKLGCESEIMHALDHAYSFELSIDGILKELENDEQVRTGSPSSSNTEHPVVRLLDAILTDAARRNASDIHFEPEAGFLRLRYRIDGLLQQFRVLHKSLWSALSVRIKILADLNIAETRAPQDGRFSLTIHGRELDFRVSAQPTIHGECLVLRLLDRTKGVQPLETLGLATRRLSLLERALLRPEGIFLVTGPTGSGKTTTLYSILKQLSSETLNIMTLEDPVEYPMELVRQTSISDACKMDFANGIRSMMRQDPDVILIGEIRDAPTAEMAFRAAMTGHQVFATLHCNSALGAIPRLMDVGIDASILAGNIIAIMAQRLVRKLCPNCRLLRQANPEERRILGEHIPGDQVFAACGCPVCGFTGYKGRLALTEIVKMDADLDELVSRKAGRKKLAEAARGKGFQTLAEDGLSRVAEGLTTLSELRRVIDLSDRLLTEAG</sequence>
<evidence type="ECO:0000256" key="2">
    <source>
        <dbReference type="ARBA" id="ARBA00022741"/>
    </source>
</evidence>
<dbReference type="Gene3D" id="3.40.50.300">
    <property type="entry name" value="P-loop containing nucleotide triphosphate hydrolases"/>
    <property type="match status" value="1"/>
</dbReference>
<proteinExistence type="inferred from homology"/>
<evidence type="ECO:0000313" key="5">
    <source>
        <dbReference type="EMBL" id="MET1491638.1"/>
    </source>
</evidence>
<dbReference type="EMBL" id="JBEWLZ010000014">
    <property type="protein sequence ID" value="MET1491638.1"/>
    <property type="molecule type" value="Genomic_DNA"/>
</dbReference>
<feature type="domain" description="Bacterial type II secretion system protein E" evidence="4">
    <location>
        <begin position="367"/>
        <end position="381"/>
    </location>
</feature>
<dbReference type="Gene3D" id="3.30.300.160">
    <property type="entry name" value="Type II secretion system, protein E, N-terminal domain"/>
    <property type="match status" value="1"/>
</dbReference>
<dbReference type="SUPFAM" id="SSF52540">
    <property type="entry name" value="P-loop containing nucleoside triphosphate hydrolases"/>
    <property type="match status" value="1"/>
</dbReference>
<organism evidence="5 6">
    <name type="scientific">Uliginosibacterium paludis</name>
    <dbReference type="NCBI Taxonomy" id="1615952"/>
    <lineage>
        <taxon>Bacteria</taxon>
        <taxon>Pseudomonadati</taxon>
        <taxon>Pseudomonadota</taxon>
        <taxon>Betaproteobacteria</taxon>
        <taxon>Rhodocyclales</taxon>
        <taxon>Zoogloeaceae</taxon>
        <taxon>Uliginosibacterium</taxon>
    </lineage>
</organism>
<reference evidence="5 6" key="1">
    <citation type="submission" date="2024-07" db="EMBL/GenBank/DDBJ databases">
        <title>Uliginosibacterium paludis KCTC:42655.</title>
        <authorList>
            <person name="Kim M.K."/>
        </authorList>
    </citation>
    <scope>NUCLEOTIDE SEQUENCE [LARGE SCALE GENOMIC DNA]</scope>
    <source>
        <strain evidence="5 6">KCTC 42655</strain>
    </source>
</reference>
<comment type="caution">
    <text evidence="5">The sequence shown here is derived from an EMBL/GenBank/DDBJ whole genome shotgun (WGS) entry which is preliminary data.</text>
</comment>
<dbReference type="Gene3D" id="3.30.450.90">
    <property type="match status" value="1"/>
</dbReference>
<keyword evidence="3" id="KW-0067">ATP-binding</keyword>
<dbReference type="PANTHER" id="PTHR30258">
    <property type="entry name" value="TYPE II SECRETION SYSTEM PROTEIN GSPE-RELATED"/>
    <property type="match status" value="1"/>
</dbReference>
<dbReference type="CDD" id="cd01129">
    <property type="entry name" value="PulE-GspE-like"/>
    <property type="match status" value="1"/>
</dbReference>
<dbReference type="SUPFAM" id="SSF160246">
    <property type="entry name" value="EspE N-terminal domain-like"/>
    <property type="match status" value="1"/>
</dbReference>
<dbReference type="PROSITE" id="PS00662">
    <property type="entry name" value="T2SP_E"/>
    <property type="match status" value="1"/>
</dbReference>
<dbReference type="InterPro" id="IPR003593">
    <property type="entry name" value="AAA+_ATPase"/>
</dbReference>
<comment type="similarity">
    <text evidence="1">Belongs to the GSP E family.</text>
</comment>
<dbReference type="RefSeq" id="WP_345928278.1">
    <property type="nucleotide sequence ID" value="NZ_JBDIVF010000005.1"/>
</dbReference>
<accession>A0ABV2CUQ5</accession>
<dbReference type="InterPro" id="IPR001482">
    <property type="entry name" value="T2SS/T4SS_dom"/>
</dbReference>
<evidence type="ECO:0000256" key="1">
    <source>
        <dbReference type="ARBA" id="ARBA00006611"/>
    </source>
</evidence>
<protein>
    <submittedName>
        <fullName evidence="5">GspE/PulE family protein</fullName>
    </submittedName>
</protein>
<evidence type="ECO:0000256" key="3">
    <source>
        <dbReference type="ARBA" id="ARBA00022840"/>
    </source>
</evidence>
<evidence type="ECO:0000313" key="6">
    <source>
        <dbReference type="Proteomes" id="UP001548590"/>
    </source>
</evidence>
<keyword evidence="2" id="KW-0547">Nucleotide-binding</keyword>
<name>A0ABV2CUQ5_9RHOO</name>
<dbReference type="InterPro" id="IPR037257">
    <property type="entry name" value="T2SS_E_N_sf"/>
</dbReference>